<organism evidence="1 2">
    <name type="scientific">Tumebacillus amylolyticus</name>
    <dbReference type="NCBI Taxonomy" id="2801339"/>
    <lineage>
        <taxon>Bacteria</taxon>
        <taxon>Bacillati</taxon>
        <taxon>Bacillota</taxon>
        <taxon>Bacilli</taxon>
        <taxon>Bacillales</taxon>
        <taxon>Alicyclobacillaceae</taxon>
        <taxon>Tumebacillus</taxon>
    </lineage>
</organism>
<proteinExistence type="predicted"/>
<evidence type="ECO:0000313" key="2">
    <source>
        <dbReference type="Proteomes" id="UP000602284"/>
    </source>
</evidence>
<dbReference type="Gene3D" id="3.40.630.30">
    <property type="match status" value="1"/>
</dbReference>
<keyword evidence="2" id="KW-1185">Reference proteome</keyword>
<evidence type="ECO:0000313" key="1">
    <source>
        <dbReference type="EMBL" id="MBL0387404.1"/>
    </source>
</evidence>
<comment type="caution">
    <text evidence="1">The sequence shown here is derived from an EMBL/GenBank/DDBJ whole genome shotgun (WGS) entry which is preliminary data.</text>
</comment>
<reference evidence="1 2" key="1">
    <citation type="submission" date="2021-01" db="EMBL/GenBank/DDBJ databases">
        <title>Tumebacillus sp. strain ITR2 16S ribosomal RNA gene Genome sequencing and assembly.</title>
        <authorList>
            <person name="Kang M."/>
        </authorList>
    </citation>
    <scope>NUCLEOTIDE SEQUENCE [LARGE SCALE GENOMIC DNA]</scope>
    <source>
        <strain evidence="1 2">ITR2</strain>
    </source>
</reference>
<dbReference type="InterPro" id="IPR016181">
    <property type="entry name" value="Acyl_CoA_acyltransferase"/>
</dbReference>
<gene>
    <name evidence="1" type="ORF">JJB07_12145</name>
</gene>
<sequence>MQDTCYWQGERVIVNLDIVRVGISTCSGNVRMMRLAAKWGIIEEARIRKVRIVAGEYYDSIKMGILREDWEAREGVAGWDLASCI</sequence>
<protein>
    <submittedName>
        <fullName evidence="1">GNAT family N-acetyltransferase</fullName>
    </submittedName>
</protein>
<name>A0ABS1JAW7_9BACL</name>
<dbReference type="EMBL" id="JAEQNB010000003">
    <property type="protein sequence ID" value="MBL0387404.1"/>
    <property type="molecule type" value="Genomic_DNA"/>
</dbReference>
<accession>A0ABS1JAW7</accession>
<dbReference type="SUPFAM" id="SSF55729">
    <property type="entry name" value="Acyl-CoA N-acyltransferases (Nat)"/>
    <property type="match status" value="1"/>
</dbReference>
<dbReference type="Proteomes" id="UP000602284">
    <property type="component" value="Unassembled WGS sequence"/>
</dbReference>